<evidence type="ECO:0000313" key="3">
    <source>
        <dbReference type="Proteomes" id="UP001303046"/>
    </source>
</evidence>
<feature type="region of interest" description="Disordered" evidence="1">
    <location>
        <begin position="233"/>
        <end position="264"/>
    </location>
</feature>
<feature type="compositionally biased region" description="Acidic residues" evidence="1">
    <location>
        <begin position="195"/>
        <end position="204"/>
    </location>
</feature>
<organism evidence="2 3">
    <name type="scientific">Necator americanus</name>
    <name type="common">Human hookworm</name>
    <dbReference type="NCBI Taxonomy" id="51031"/>
    <lineage>
        <taxon>Eukaryota</taxon>
        <taxon>Metazoa</taxon>
        <taxon>Ecdysozoa</taxon>
        <taxon>Nematoda</taxon>
        <taxon>Chromadorea</taxon>
        <taxon>Rhabditida</taxon>
        <taxon>Rhabditina</taxon>
        <taxon>Rhabditomorpha</taxon>
        <taxon>Strongyloidea</taxon>
        <taxon>Ancylostomatidae</taxon>
        <taxon>Bunostominae</taxon>
        <taxon>Necator</taxon>
    </lineage>
</organism>
<reference evidence="2 3" key="1">
    <citation type="submission" date="2023-08" db="EMBL/GenBank/DDBJ databases">
        <title>A Necator americanus chromosomal reference genome.</title>
        <authorList>
            <person name="Ilik V."/>
            <person name="Petrzelkova K.J."/>
            <person name="Pardy F."/>
            <person name="Fuh T."/>
            <person name="Niatou-Singa F.S."/>
            <person name="Gouil Q."/>
            <person name="Baker L."/>
            <person name="Ritchie M.E."/>
            <person name="Jex A.R."/>
            <person name="Gazzola D."/>
            <person name="Li H."/>
            <person name="Toshio Fujiwara R."/>
            <person name="Zhan B."/>
            <person name="Aroian R.V."/>
            <person name="Pafco B."/>
            <person name="Schwarz E.M."/>
        </authorList>
    </citation>
    <scope>NUCLEOTIDE SEQUENCE [LARGE SCALE GENOMIC DNA]</scope>
    <source>
        <strain evidence="2 3">Aroian</strain>
        <tissue evidence="2">Whole animal</tissue>
    </source>
</reference>
<feature type="region of interest" description="Disordered" evidence="1">
    <location>
        <begin position="64"/>
        <end position="141"/>
    </location>
</feature>
<gene>
    <name evidence="2" type="primary">Necator_chrIII.g9319</name>
    <name evidence="2" type="ORF">RB195_008554</name>
</gene>
<feature type="compositionally biased region" description="Basic residues" evidence="1">
    <location>
        <begin position="71"/>
        <end position="85"/>
    </location>
</feature>
<feature type="compositionally biased region" description="Basic and acidic residues" evidence="1">
    <location>
        <begin position="385"/>
        <end position="400"/>
    </location>
</feature>
<accession>A0ABR1CP70</accession>
<dbReference type="EMBL" id="JAVFWL010000003">
    <property type="protein sequence ID" value="KAK6740151.1"/>
    <property type="molecule type" value="Genomic_DNA"/>
</dbReference>
<feature type="compositionally biased region" description="Low complexity" evidence="1">
    <location>
        <begin position="164"/>
        <end position="173"/>
    </location>
</feature>
<comment type="caution">
    <text evidence="2">The sequence shown here is derived from an EMBL/GenBank/DDBJ whole genome shotgun (WGS) entry which is preliminary data.</text>
</comment>
<feature type="region of interest" description="Disordered" evidence="1">
    <location>
        <begin position="162"/>
        <end position="204"/>
    </location>
</feature>
<feature type="compositionally biased region" description="Basic and acidic residues" evidence="1">
    <location>
        <begin position="411"/>
        <end position="432"/>
    </location>
</feature>
<name>A0ABR1CP70_NECAM</name>
<keyword evidence="3" id="KW-1185">Reference proteome</keyword>
<proteinExistence type="predicted"/>
<sequence>MSEWISVGGQRIRRSRRLLAKGRVDYRRFFQLTPLPWHKLRAQPKSQTKNLFVCRSQREIIITNQPTVATKQKKQSPKKQPKGLKRSANNQRSSNQRRRLEPEAQMAIQDSSETEERSKTNSGVEPSSVEAAPGTSTESAEAELVLREIDPLRLAEECDQNIEASNSSSNALPPNNPTVRRRFPATPHYRRDSSDSDDLPEDQDEQNLFRDCIEVAPEDSNNRKSAYFMVRTTENLENNNSPPKPNFLETPRKSKRKANLQASPSQGFQYPWEKAELPIKINRCSTPLSCGHLCNFGTGSPQLNGPLSTPISLNRSDGDGPFLEYLAILASSGQTNPDQDRQHAGANNAQKTLSHIFDAIQAYKTQMNQLAIEPANNNPRLQEILRRFEPDVDKGTENDAHPYLSDDEDEAHQPVNKDRDVDTPEKDPTEEH</sequence>
<protein>
    <submittedName>
        <fullName evidence="2">Uncharacterized protein</fullName>
    </submittedName>
</protein>
<evidence type="ECO:0000256" key="1">
    <source>
        <dbReference type="SAM" id="MobiDB-lite"/>
    </source>
</evidence>
<evidence type="ECO:0000313" key="2">
    <source>
        <dbReference type="EMBL" id="KAK6740151.1"/>
    </source>
</evidence>
<feature type="region of interest" description="Disordered" evidence="1">
    <location>
        <begin position="385"/>
        <end position="432"/>
    </location>
</feature>
<dbReference type="Proteomes" id="UP001303046">
    <property type="component" value="Unassembled WGS sequence"/>
</dbReference>